<name>A0ABN2C867_9ACTN</name>
<keyword evidence="3" id="KW-1185">Reference proteome</keyword>
<accession>A0ABN2C867</accession>
<dbReference type="EMBL" id="BAAAOS010000006">
    <property type="protein sequence ID" value="GAA1554419.1"/>
    <property type="molecule type" value="Genomic_DNA"/>
</dbReference>
<feature type="compositionally biased region" description="Polar residues" evidence="1">
    <location>
        <begin position="151"/>
        <end position="163"/>
    </location>
</feature>
<protein>
    <submittedName>
        <fullName evidence="2">Uncharacterized protein</fullName>
    </submittedName>
</protein>
<evidence type="ECO:0000256" key="1">
    <source>
        <dbReference type="SAM" id="MobiDB-lite"/>
    </source>
</evidence>
<gene>
    <name evidence="2" type="ORF">GCM10009789_04780</name>
</gene>
<evidence type="ECO:0000313" key="3">
    <source>
        <dbReference type="Proteomes" id="UP001500393"/>
    </source>
</evidence>
<evidence type="ECO:0000313" key="2">
    <source>
        <dbReference type="EMBL" id="GAA1554419.1"/>
    </source>
</evidence>
<reference evidence="2 3" key="1">
    <citation type="journal article" date="2019" name="Int. J. Syst. Evol. Microbiol.">
        <title>The Global Catalogue of Microorganisms (GCM) 10K type strain sequencing project: providing services to taxonomists for standard genome sequencing and annotation.</title>
        <authorList>
            <consortium name="The Broad Institute Genomics Platform"/>
            <consortium name="The Broad Institute Genome Sequencing Center for Infectious Disease"/>
            <person name="Wu L."/>
            <person name="Ma J."/>
        </authorList>
    </citation>
    <scope>NUCLEOTIDE SEQUENCE [LARGE SCALE GENOMIC DNA]</scope>
    <source>
        <strain evidence="2 3">JCM 14969</strain>
    </source>
</reference>
<feature type="region of interest" description="Disordered" evidence="1">
    <location>
        <begin position="129"/>
        <end position="226"/>
    </location>
</feature>
<dbReference type="Proteomes" id="UP001500393">
    <property type="component" value="Unassembled WGS sequence"/>
</dbReference>
<comment type="caution">
    <text evidence="2">The sequence shown here is derived from an EMBL/GenBank/DDBJ whole genome shotgun (WGS) entry which is preliminary data.</text>
</comment>
<proteinExistence type="predicted"/>
<feature type="compositionally biased region" description="Low complexity" evidence="1">
    <location>
        <begin position="164"/>
        <end position="183"/>
    </location>
</feature>
<organism evidence="2 3">
    <name type="scientific">Kribbella sancticallisti</name>
    <dbReference type="NCBI Taxonomy" id="460087"/>
    <lineage>
        <taxon>Bacteria</taxon>
        <taxon>Bacillati</taxon>
        <taxon>Actinomycetota</taxon>
        <taxon>Actinomycetes</taxon>
        <taxon>Propionibacteriales</taxon>
        <taxon>Kribbellaceae</taxon>
        <taxon>Kribbella</taxon>
    </lineage>
</organism>
<sequence>MTGKSGGVLGAEWGELAGDPVSFEIDTHATDPLRPDGSFHVIHRKPDGRLLAEFSGRTTSLYAVDEVAVVTGVIERAEHPDVPLEFVGKKVAFTVYDGGRHDRIGWVWGFFGAPVNRVQGTAPTFPLSWGDFTVKGGPGQQPESPRAGSTPKGNRSNAPLITQPTGTPDGTAGTPDGTAGTPDRTAGSPDGTFSAPDGTFSAPDGTPGAPRVTIASGSDGGRQRGTSVRAVLGGTSKAPAFRGDPLRFSLAARIAPGGNAKEVTGGFHVMHHKPDGSVVADFEGKITCLTVGGKVGVATGVVTRSAAPELVGKPVSFSLKDGRMDRLGWLWGFSATDEPIVDCQSTVPFYAPDWGGLTVR</sequence>